<keyword evidence="4" id="KW-0217">Developmental protein</keyword>
<protein>
    <recommendedName>
        <fullName evidence="3">Ciliary neurotrophic factor</fullName>
    </recommendedName>
</protein>
<keyword evidence="8" id="KW-0339">Growth factor</keyword>
<dbReference type="InterPro" id="IPR000151">
    <property type="entry name" value="Ciliary_neurotrophic_fac_CNTF"/>
</dbReference>
<name>A0A3N0XHQ8_ANAGA</name>
<dbReference type="GO" id="GO:0008083">
    <property type="term" value="F:growth factor activity"/>
    <property type="evidence" value="ECO:0007669"/>
    <property type="project" value="UniProtKB-KW"/>
</dbReference>
<dbReference type="GO" id="GO:0007399">
    <property type="term" value="P:nervous system development"/>
    <property type="evidence" value="ECO:0007669"/>
    <property type="project" value="UniProtKB-KW"/>
</dbReference>
<evidence type="ECO:0000256" key="8">
    <source>
        <dbReference type="ARBA" id="ARBA00023030"/>
    </source>
</evidence>
<evidence type="ECO:0000256" key="5">
    <source>
        <dbReference type="ARBA" id="ARBA00022490"/>
    </source>
</evidence>
<accession>A0A3N0XHQ8</accession>
<reference evidence="10 11" key="1">
    <citation type="submission" date="2018-10" db="EMBL/GenBank/DDBJ databases">
        <title>Genome assembly for a Yunnan-Guizhou Plateau 3E fish, Anabarilius grahami (Regan), and its evolutionary and genetic applications.</title>
        <authorList>
            <person name="Jiang W."/>
        </authorList>
    </citation>
    <scope>NUCLEOTIDE SEQUENCE [LARGE SCALE GENOMIC DNA]</scope>
    <source>
        <strain evidence="10">AG-KIZ</strain>
        <tissue evidence="10">Muscle</tissue>
    </source>
</reference>
<comment type="subcellular location">
    <subcellularLocation>
        <location evidence="1">Cytoplasm</location>
    </subcellularLocation>
</comment>
<gene>
    <name evidence="10" type="ORF">DPX16_23137</name>
</gene>
<dbReference type="GO" id="GO:0005737">
    <property type="term" value="C:cytoplasm"/>
    <property type="evidence" value="ECO:0007669"/>
    <property type="project" value="UniProtKB-SubCell"/>
</dbReference>
<evidence type="ECO:0000256" key="6">
    <source>
        <dbReference type="ARBA" id="ARBA00022782"/>
    </source>
</evidence>
<evidence type="ECO:0000256" key="7">
    <source>
        <dbReference type="ARBA" id="ARBA00022902"/>
    </source>
</evidence>
<keyword evidence="5" id="KW-0963">Cytoplasm</keyword>
<keyword evidence="7" id="KW-0524">Neurogenesis</keyword>
<dbReference type="PANTHER" id="PTHR15196:SF0">
    <property type="entry name" value="CILIARY NEUROTROPHIC FACTOR"/>
    <property type="match status" value="1"/>
</dbReference>
<evidence type="ECO:0000256" key="4">
    <source>
        <dbReference type="ARBA" id="ARBA00022473"/>
    </source>
</evidence>
<dbReference type="EMBL" id="RJVU01073043">
    <property type="protein sequence ID" value="ROI27815.1"/>
    <property type="molecule type" value="Genomic_DNA"/>
</dbReference>
<proteinExistence type="inferred from homology"/>
<evidence type="ECO:0000256" key="3">
    <source>
        <dbReference type="ARBA" id="ARBA00015150"/>
    </source>
</evidence>
<dbReference type="GO" id="GO:0005127">
    <property type="term" value="F:ciliary neurotrophic factor receptor binding"/>
    <property type="evidence" value="ECO:0007669"/>
    <property type="project" value="InterPro"/>
</dbReference>
<comment type="caution">
    <text evidence="10">The sequence shown here is derived from an EMBL/GenBank/DDBJ whole genome shotgun (WGS) entry which is preliminary data.</text>
</comment>
<comment type="similarity">
    <text evidence="2">Belongs to the CNTF family.</text>
</comment>
<dbReference type="OrthoDB" id="9943465at2759"/>
<dbReference type="InterPro" id="IPR009079">
    <property type="entry name" value="4_helix_cytokine-like_core"/>
</dbReference>
<evidence type="ECO:0000256" key="9">
    <source>
        <dbReference type="ARBA" id="ARBA00025427"/>
    </source>
</evidence>
<evidence type="ECO:0000256" key="1">
    <source>
        <dbReference type="ARBA" id="ARBA00004496"/>
    </source>
</evidence>
<dbReference type="Gene3D" id="1.20.1250.10">
    <property type="match status" value="1"/>
</dbReference>
<dbReference type="PROSITE" id="PS51257">
    <property type="entry name" value="PROKAR_LIPOPROTEIN"/>
    <property type="match status" value="1"/>
</dbReference>
<dbReference type="PANTHER" id="PTHR15196">
    <property type="entry name" value="CILIARY NEUROTROPHIC FACTOR"/>
    <property type="match status" value="1"/>
</dbReference>
<dbReference type="AlphaFoldDB" id="A0A3N0XHQ8"/>
<dbReference type="Pfam" id="PF01110">
    <property type="entry name" value="CNTF"/>
    <property type="match status" value="1"/>
</dbReference>
<keyword evidence="6" id="KW-0221">Differentiation</keyword>
<comment type="function">
    <text evidence="9">CNTF is a survival factor for various neuronal cell types. Seems to prevent the degeneration of motor axons after axotomy.</text>
</comment>
<dbReference type="GO" id="GO:0030154">
    <property type="term" value="P:cell differentiation"/>
    <property type="evidence" value="ECO:0007669"/>
    <property type="project" value="UniProtKB-KW"/>
</dbReference>
<dbReference type="Proteomes" id="UP000281406">
    <property type="component" value="Unassembled WGS sequence"/>
</dbReference>
<dbReference type="SUPFAM" id="SSF47266">
    <property type="entry name" value="4-helical cytokines"/>
    <property type="match status" value="1"/>
</dbReference>
<organism evidence="10 11">
    <name type="scientific">Anabarilius grahami</name>
    <name type="common">Kanglang fish</name>
    <name type="synonym">Barilius grahami</name>
    <dbReference type="NCBI Taxonomy" id="495550"/>
    <lineage>
        <taxon>Eukaryota</taxon>
        <taxon>Metazoa</taxon>
        <taxon>Chordata</taxon>
        <taxon>Craniata</taxon>
        <taxon>Vertebrata</taxon>
        <taxon>Euteleostomi</taxon>
        <taxon>Actinopterygii</taxon>
        <taxon>Neopterygii</taxon>
        <taxon>Teleostei</taxon>
        <taxon>Ostariophysi</taxon>
        <taxon>Cypriniformes</taxon>
        <taxon>Xenocyprididae</taxon>
        <taxon>Xenocypridinae</taxon>
        <taxon>Xenocypridinae incertae sedis</taxon>
        <taxon>Anabarilius</taxon>
    </lineage>
</organism>
<dbReference type="GO" id="GO:0070120">
    <property type="term" value="P:ciliary neurotrophic factor-mediated signaling pathway"/>
    <property type="evidence" value="ECO:0007669"/>
    <property type="project" value="InterPro"/>
</dbReference>
<dbReference type="GO" id="GO:0043524">
    <property type="term" value="P:negative regulation of neuron apoptotic process"/>
    <property type="evidence" value="ECO:0007669"/>
    <property type="project" value="InterPro"/>
</dbReference>
<keyword evidence="11" id="KW-1185">Reference proteome</keyword>
<evidence type="ECO:0000313" key="10">
    <source>
        <dbReference type="EMBL" id="ROI27815.1"/>
    </source>
</evidence>
<evidence type="ECO:0000256" key="2">
    <source>
        <dbReference type="ARBA" id="ARBA00007988"/>
    </source>
</evidence>
<evidence type="ECO:0000313" key="11">
    <source>
        <dbReference type="Proteomes" id="UP000281406"/>
    </source>
</evidence>
<sequence>MMPLRLLAVRKQPAASSASSSPFICYWCMSLTGACKRHSIAMDDARVALYGESGSPEPLFRLAAALPEKKEEEEEEEAYRSGIILPLLILIAVELVQPTMSCKNQNCSQHLRHTLRLTKFTNKKTAELLETYKASQGDYADLICDMQMDNVPESTISGQTISERILSVYTRLKEFLPHMNTVMEQQKDLNPPTNPVAEGLSKMITHVHHTAMRVNCLLQILQPNIPIPEPAERPTGIPPAQNIFQQKAYGCIVLSRLQELLRKAIQEQKSIKGKMCRKRTKNGSF</sequence>